<accession>K4I206</accession>
<protein>
    <submittedName>
        <fullName evidence="1">Nucleoside deoxyribosyltransferase</fullName>
    </submittedName>
</protein>
<evidence type="ECO:0000313" key="2">
    <source>
        <dbReference type="Proteomes" id="UP000008061"/>
    </source>
</evidence>
<dbReference type="Gene3D" id="3.40.50.450">
    <property type="match status" value="1"/>
</dbReference>
<keyword evidence="2" id="KW-1185">Reference proteome</keyword>
<sequence>MSSKRLYLASGWFSESQKSLLEKAKKSLINNNTVDIKNSYIPLDNQYKGMVVEDDDSLLYDVEWQSGTFFGDCGGIDYSDVVLAVIDTNNVDEGTAWEMGYAFAQHKPVIVVIDSGAPLNLMIAKGCAQVIDISELADFNFLDIKNKPFEGRVF</sequence>
<dbReference type="GO" id="GO:0016740">
    <property type="term" value="F:transferase activity"/>
    <property type="evidence" value="ECO:0007669"/>
    <property type="project" value="UniProtKB-KW"/>
</dbReference>
<gene>
    <name evidence="1" type="ORF">8014-B2_0065</name>
</gene>
<name>K4I206_9CAUD</name>
<proteinExistence type="predicted"/>
<reference evidence="1 2" key="1">
    <citation type="journal article" date="2012" name="Appl. Environ. Microbiol.">
        <title>Characterization of Two Virulent Phages of Lactobacillus plantarum.</title>
        <authorList>
            <person name="Briggiler Marco M."/>
            <person name="Garneau J.E."/>
            <person name="Tremblay D."/>
            <person name="Quiberoni A."/>
            <person name="Moineau S."/>
        </authorList>
    </citation>
    <scope>NUCLEOTIDE SEQUENCE [LARGE SCALE GENOMIC DNA]</scope>
</reference>
<organism evidence="1 2">
    <name type="scientific">Lactobacillus phage ATCC 8014-B2</name>
    <dbReference type="NCBI Taxonomy" id="1225795"/>
    <lineage>
        <taxon>Viruses</taxon>
        <taxon>Duplodnaviria</taxon>
        <taxon>Heunggongvirae</taxon>
        <taxon>Uroviricota</taxon>
        <taxon>Caudoviricetes</taxon>
        <taxon>Tybeckvirinae</taxon>
        <taxon>Douglaswolinvirus</taxon>
        <taxon>Douglaswolinvirus B2</taxon>
    </lineage>
</organism>
<dbReference type="Proteomes" id="UP000008061">
    <property type="component" value="Segment"/>
</dbReference>
<dbReference type="SUPFAM" id="SSF52309">
    <property type="entry name" value="N-(deoxy)ribosyltransferase-like"/>
    <property type="match status" value="1"/>
</dbReference>
<dbReference type="EMBL" id="JX486088">
    <property type="protein sequence ID" value="AFU63132.1"/>
    <property type="molecule type" value="Genomic_DNA"/>
</dbReference>
<dbReference type="InterPro" id="IPR007710">
    <property type="entry name" value="Nucleoside_deoxyribTrfase"/>
</dbReference>
<keyword evidence="1" id="KW-0808">Transferase</keyword>
<evidence type="ECO:0000313" key="1">
    <source>
        <dbReference type="EMBL" id="AFU63132.1"/>
    </source>
</evidence>
<dbReference type="Pfam" id="PF05014">
    <property type="entry name" value="Nuc_deoxyrib_tr"/>
    <property type="match status" value="1"/>
</dbReference>